<sequence>MLLAFQLGNLSARASKRTALSFPYLSEFELFQSLQGGWGWKKRTNAVKGFWLLWRCEVANVSRPALCRRKELKADILAHGSNEVAARAGSAWGLLFQLQGRKGWERRAEVWCWKQGVDRKPREFCAWQMPLV</sequence>
<name>A0AAV4WQ53_CAEEX</name>
<dbReference type="AlphaFoldDB" id="A0AAV4WQ53"/>
<proteinExistence type="predicted"/>
<evidence type="ECO:0000313" key="1">
    <source>
        <dbReference type="EMBL" id="GIY84046.1"/>
    </source>
</evidence>
<dbReference type="EMBL" id="BPLR01016461">
    <property type="protein sequence ID" value="GIY84046.1"/>
    <property type="molecule type" value="Genomic_DNA"/>
</dbReference>
<reference evidence="1 2" key="1">
    <citation type="submission" date="2021-06" db="EMBL/GenBank/DDBJ databases">
        <title>Caerostris extrusa draft genome.</title>
        <authorList>
            <person name="Kono N."/>
            <person name="Arakawa K."/>
        </authorList>
    </citation>
    <scope>NUCLEOTIDE SEQUENCE [LARGE SCALE GENOMIC DNA]</scope>
</reference>
<comment type="caution">
    <text evidence="1">The sequence shown here is derived from an EMBL/GenBank/DDBJ whole genome shotgun (WGS) entry which is preliminary data.</text>
</comment>
<organism evidence="1 2">
    <name type="scientific">Caerostris extrusa</name>
    <name type="common">Bark spider</name>
    <name type="synonym">Caerostris bankana</name>
    <dbReference type="NCBI Taxonomy" id="172846"/>
    <lineage>
        <taxon>Eukaryota</taxon>
        <taxon>Metazoa</taxon>
        <taxon>Ecdysozoa</taxon>
        <taxon>Arthropoda</taxon>
        <taxon>Chelicerata</taxon>
        <taxon>Arachnida</taxon>
        <taxon>Araneae</taxon>
        <taxon>Araneomorphae</taxon>
        <taxon>Entelegynae</taxon>
        <taxon>Araneoidea</taxon>
        <taxon>Araneidae</taxon>
        <taxon>Caerostris</taxon>
    </lineage>
</organism>
<keyword evidence="2" id="KW-1185">Reference proteome</keyword>
<evidence type="ECO:0000313" key="2">
    <source>
        <dbReference type="Proteomes" id="UP001054945"/>
    </source>
</evidence>
<accession>A0AAV4WQ53</accession>
<gene>
    <name evidence="1" type="ORF">CEXT_469421</name>
</gene>
<dbReference type="Proteomes" id="UP001054945">
    <property type="component" value="Unassembled WGS sequence"/>
</dbReference>
<protein>
    <submittedName>
        <fullName evidence="1">Uncharacterized protein</fullName>
    </submittedName>
</protein>